<feature type="compositionally biased region" description="Low complexity" evidence="1">
    <location>
        <begin position="124"/>
        <end position="135"/>
    </location>
</feature>
<feature type="compositionally biased region" description="Low complexity" evidence="1">
    <location>
        <begin position="58"/>
        <end position="69"/>
    </location>
</feature>
<organism evidence="2 3">
    <name type="scientific">Cocos nucifera</name>
    <name type="common">Coconut palm</name>
    <dbReference type="NCBI Taxonomy" id="13894"/>
    <lineage>
        <taxon>Eukaryota</taxon>
        <taxon>Viridiplantae</taxon>
        <taxon>Streptophyta</taxon>
        <taxon>Embryophyta</taxon>
        <taxon>Tracheophyta</taxon>
        <taxon>Spermatophyta</taxon>
        <taxon>Magnoliopsida</taxon>
        <taxon>Liliopsida</taxon>
        <taxon>Arecaceae</taxon>
        <taxon>Arecoideae</taxon>
        <taxon>Cocoseae</taxon>
        <taxon>Attaleinae</taxon>
        <taxon>Cocos</taxon>
    </lineage>
</organism>
<comment type="caution">
    <text evidence="2">The sequence shown here is derived from an EMBL/GenBank/DDBJ whole genome shotgun (WGS) entry which is preliminary data.</text>
</comment>
<dbReference type="AlphaFoldDB" id="A0A8K0ILW4"/>
<accession>A0A8K0ILW4</accession>
<feature type="region of interest" description="Disordered" evidence="1">
    <location>
        <begin position="1"/>
        <end position="135"/>
    </location>
</feature>
<feature type="compositionally biased region" description="Low complexity" evidence="1">
    <location>
        <begin position="20"/>
        <end position="45"/>
    </location>
</feature>
<feature type="compositionally biased region" description="Gly residues" evidence="1">
    <location>
        <begin position="241"/>
        <end position="271"/>
    </location>
</feature>
<dbReference type="EMBL" id="CM017880">
    <property type="protein sequence ID" value="KAG1361270.1"/>
    <property type="molecule type" value="Genomic_DNA"/>
</dbReference>
<gene>
    <name evidence="2" type="ORF">COCNU_09G007330</name>
</gene>
<evidence type="ECO:0000313" key="3">
    <source>
        <dbReference type="Proteomes" id="UP000797356"/>
    </source>
</evidence>
<name>A0A8K0ILW4_COCNU</name>
<sequence length="271" mass="26989">MAPKKDNKGRRRRSKTPGQASASDPNPTATSPSASAPTGDATTASLVPSSTFPSAQPTTTTTTTQLIIPSAPPLPTSLLPSSASRITATPQPLPSAPPLSIQETHQGRVSCTSGGATITDLADPSISPSASAASTRTPTLLPITGDFISLFAPAVAGAMAALLSGKEEEPAAVQEMIVAMFGLHLDEMESVIGSLLGVAMNKMGDAELKAASDALADVEVLKSTVRMAEMLLAERKKRHGSGGSCGGSAGEGGGPDSGSGEGDGEGGGVSV</sequence>
<feature type="region of interest" description="Disordered" evidence="1">
    <location>
        <begin position="235"/>
        <end position="271"/>
    </location>
</feature>
<evidence type="ECO:0000313" key="2">
    <source>
        <dbReference type="EMBL" id="KAG1361270.1"/>
    </source>
</evidence>
<keyword evidence="3" id="KW-1185">Reference proteome</keyword>
<reference evidence="2" key="1">
    <citation type="journal article" date="2017" name="Gigascience">
        <title>The genome draft of coconut (Cocos nucifera).</title>
        <authorList>
            <person name="Xiao Y."/>
            <person name="Xu P."/>
            <person name="Fan H."/>
            <person name="Baudouin L."/>
            <person name="Xia W."/>
            <person name="Bocs S."/>
            <person name="Xu J."/>
            <person name="Li Q."/>
            <person name="Guo A."/>
            <person name="Zhou L."/>
            <person name="Li J."/>
            <person name="Wu Y."/>
            <person name="Ma Z."/>
            <person name="Armero A."/>
            <person name="Issali A.E."/>
            <person name="Liu N."/>
            <person name="Peng M."/>
            <person name="Yang Y."/>
        </authorList>
    </citation>
    <scope>NUCLEOTIDE SEQUENCE</scope>
    <source>
        <tissue evidence="2">Spear leaf of Hainan Tall coconut</tissue>
    </source>
</reference>
<feature type="compositionally biased region" description="Polar residues" evidence="1">
    <location>
        <begin position="101"/>
        <end position="116"/>
    </location>
</feature>
<reference evidence="2" key="2">
    <citation type="submission" date="2019-07" db="EMBL/GenBank/DDBJ databases">
        <authorList>
            <person name="Yang Y."/>
            <person name="Bocs S."/>
            <person name="Baudouin L."/>
        </authorList>
    </citation>
    <scope>NUCLEOTIDE SEQUENCE</scope>
    <source>
        <tissue evidence="2">Spear leaf of Hainan Tall coconut</tissue>
    </source>
</reference>
<dbReference type="OrthoDB" id="10565268at2759"/>
<feature type="compositionally biased region" description="Polar residues" evidence="1">
    <location>
        <begin position="46"/>
        <end position="57"/>
    </location>
</feature>
<evidence type="ECO:0000256" key="1">
    <source>
        <dbReference type="SAM" id="MobiDB-lite"/>
    </source>
</evidence>
<protein>
    <submittedName>
        <fullName evidence="2">Mucin-2-like</fullName>
    </submittedName>
</protein>
<proteinExistence type="predicted"/>
<dbReference type="Proteomes" id="UP000797356">
    <property type="component" value="Chromosome 9"/>
</dbReference>